<accession>A0A4P7NNU9</accession>
<dbReference type="GO" id="GO:0045493">
    <property type="term" value="P:xylan catabolic process"/>
    <property type="evidence" value="ECO:0007669"/>
    <property type="project" value="UniProtKB-KW"/>
</dbReference>
<protein>
    <recommendedName>
        <fullName evidence="10">Carboxylic ester hydrolase</fullName>
        <ecNumber evidence="10">3.1.1.-</ecNumber>
    </recommendedName>
</protein>
<evidence type="ECO:0000313" key="12">
    <source>
        <dbReference type="Proteomes" id="UP000294847"/>
    </source>
</evidence>
<comment type="similarity">
    <text evidence="1 10">Belongs to the tannase family.</text>
</comment>
<keyword evidence="3" id="KW-0858">Xylan degradation</keyword>
<dbReference type="InterPro" id="IPR011118">
    <property type="entry name" value="Tannase/feruloyl_esterase"/>
</dbReference>
<keyword evidence="5" id="KW-0732">Signal</keyword>
<comment type="catalytic activity">
    <reaction evidence="9">
        <text>feruloyl-polysaccharide + H2O = ferulate + polysaccharide.</text>
        <dbReference type="EC" id="3.1.1.73"/>
    </reaction>
</comment>
<dbReference type="Pfam" id="PF07519">
    <property type="entry name" value="Tannase"/>
    <property type="match status" value="1"/>
</dbReference>
<evidence type="ECO:0000256" key="8">
    <source>
        <dbReference type="ARBA" id="ARBA00023157"/>
    </source>
</evidence>
<evidence type="ECO:0000256" key="6">
    <source>
        <dbReference type="ARBA" id="ARBA00022801"/>
    </source>
</evidence>
<dbReference type="PANTHER" id="PTHR33938:SF15">
    <property type="entry name" value="FERULOYL ESTERASE B-RELATED"/>
    <property type="match status" value="1"/>
</dbReference>
<keyword evidence="4" id="KW-0479">Metal-binding</keyword>
<evidence type="ECO:0000256" key="9">
    <source>
        <dbReference type="ARBA" id="ARBA00034075"/>
    </source>
</evidence>
<evidence type="ECO:0000256" key="3">
    <source>
        <dbReference type="ARBA" id="ARBA00022651"/>
    </source>
</evidence>
<gene>
    <name evidence="11" type="ORF">PoMZ_05692</name>
</gene>
<dbReference type="GO" id="GO:0030600">
    <property type="term" value="F:feruloyl esterase activity"/>
    <property type="evidence" value="ECO:0007669"/>
    <property type="project" value="UniProtKB-EC"/>
</dbReference>
<keyword evidence="2" id="KW-0719">Serine esterase</keyword>
<dbReference type="SUPFAM" id="SSF53474">
    <property type="entry name" value="alpha/beta-Hydrolases"/>
    <property type="match status" value="1"/>
</dbReference>
<dbReference type="PANTHER" id="PTHR33938">
    <property type="entry name" value="FERULOYL ESTERASE B-RELATED"/>
    <property type="match status" value="1"/>
</dbReference>
<evidence type="ECO:0000256" key="10">
    <source>
        <dbReference type="RuleBase" id="RU361238"/>
    </source>
</evidence>
<keyword evidence="6 10" id="KW-0378">Hydrolase</keyword>
<dbReference type="InterPro" id="IPR029058">
    <property type="entry name" value="AB_hydrolase_fold"/>
</dbReference>
<dbReference type="Proteomes" id="UP000294847">
    <property type="component" value="Chromosome 6"/>
</dbReference>
<evidence type="ECO:0000256" key="7">
    <source>
        <dbReference type="ARBA" id="ARBA00022837"/>
    </source>
</evidence>
<evidence type="ECO:0000256" key="2">
    <source>
        <dbReference type="ARBA" id="ARBA00022487"/>
    </source>
</evidence>
<reference evidence="11 12" key="1">
    <citation type="journal article" date="2019" name="Mol. Biol. Evol.">
        <title>Blast fungal genomes show frequent chromosomal changes, gene gains and losses, and effector gene turnover.</title>
        <authorList>
            <person name="Gomez Luciano L.B."/>
            <person name="Jason Tsai I."/>
            <person name="Chuma I."/>
            <person name="Tosa Y."/>
            <person name="Chen Y.H."/>
            <person name="Li J.Y."/>
            <person name="Li M.Y."/>
            <person name="Jade Lu M.Y."/>
            <person name="Nakayashiki H."/>
            <person name="Li W.H."/>
        </authorList>
    </citation>
    <scope>NUCLEOTIDE SEQUENCE [LARGE SCALE GENOMIC DNA]</scope>
    <source>
        <strain evidence="11">MZ5-1-6</strain>
    </source>
</reference>
<keyword evidence="8" id="KW-1015">Disulfide bond</keyword>
<evidence type="ECO:0000256" key="4">
    <source>
        <dbReference type="ARBA" id="ARBA00022723"/>
    </source>
</evidence>
<evidence type="ECO:0000256" key="1">
    <source>
        <dbReference type="ARBA" id="ARBA00006249"/>
    </source>
</evidence>
<evidence type="ECO:0000313" key="11">
    <source>
        <dbReference type="EMBL" id="QBZ64001.1"/>
    </source>
</evidence>
<keyword evidence="3" id="KW-0119">Carbohydrate metabolism</keyword>
<dbReference type="AlphaFoldDB" id="A0A4P7NNU9"/>
<proteinExistence type="inferred from homology"/>
<organism evidence="11 12">
    <name type="scientific">Pyricularia oryzae</name>
    <name type="common">Rice blast fungus</name>
    <name type="synonym">Magnaporthe oryzae</name>
    <dbReference type="NCBI Taxonomy" id="318829"/>
    <lineage>
        <taxon>Eukaryota</taxon>
        <taxon>Fungi</taxon>
        <taxon>Dikarya</taxon>
        <taxon>Ascomycota</taxon>
        <taxon>Pezizomycotina</taxon>
        <taxon>Sordariomycetes</taxon>
        <taxon>Sordariomycetidae</taxon>
        <taxon>Magnaporthales</taxon>
        <taxon>Pyriculariaceae</taxon>
        <taxon>Pyricularia</taxon>
    </lineage>
</organism>
<dbReference type="Gene3D" id="3.40.50.1820">
    <property type="entry name" value="alpha/beta hydrolase"/>
    <property type="match status" value="1"/>
</dbReference>
<dbReference type="GO" id="GO:0046872">
    <property type="term" value="F:metal ion binding"/>
    <property type="evidence" value="ECO:0007669"/>
    <property type="project" value="UniProtKB-KW"/>
</dbReference>
<keyword evidence="3" id="KW-0624">Polysaccharide degradation</keyword>
<name>A0A4P7NNU9_PYROR</name>
<keyword evidence="7" id="KW-0106">Calcium</keyword>
<dbReference type="EC" id="3.1.1.-" evidence="10"/>
<evidence type="ECO:0000256" key="5">
    <source>
        <dbReference type="ARBA" id="ARBA00022729"/>
    </source>
</evidence>
<dbReference type="EMBL" id="CP034209">
    <property type="protein sequence ID" value="QBZ64001.1"/>
    <property type="molecule type" value="Genomic_DNA"/>
</dbReference>
<sequence length="600" mass="64488">MTGCLSVTGSDESAVAKSQVAFTGYSTRKIVNLLGSPHPRNQAATMISAIILGIAAVTDLAWASPAANPLQTRQADPRCNAATFTGAPSWPSYATVTTAPTTVNISAAGTACYLRVSVRPPGSSNNFTVGIALPDRTIWQSHASRFLAVGNGAYIPTIPDSDIAYGAALGFATAGTDTGHAGYDPLDLSWAEDPDKLIDFAYRSMDYTVSFGKTLTRIFYETETLGRAYYAGCSTGGRQGLKQVQDHPDSVDGALIGAPAWDHKHYLPWVGKVGSYQVDLPEADRLNKPWQLRLLTDLAISTCDVQASGDPADGVISHPETCSPDLDSLLCGQGQVGNATNPCLTPVQIDIARRMYADYLLDDGTRVYERVYPGSEQDWINLASDVALARFDTQYQQHFLDRADPLNPPIQDWTRYEDAIARISARQDPGNVTADRFAGFAAYRGKILLYHGQADGVVPPAGSDRLYRAARRAVTGSEAGDITGFFRFFQEPNMRHCVSSAPDDRAPWWFGAANQVAVPIEAVPPELLTGADNALVALVDWVEGRSQGPAQVVTSSFDNVTGAIYAQRPVCLFDRKAAYLGGDVNVTTSWTCDRPGLAGE</sequence>